<comment type="similarity">
    <text evidence="1">Belongs to the RutC family.</text>
</comment>
<evidence type="ECO:0000313" key="2">
    <source>
        <dbReference type="EMBL" id="NYT49012.1"/>
    </source>
</evidence>
<accession>A0A853FZD6</accession>
<reference evidence="2 3" key="1">
    <citation type="submission" date="2020-07" db="EMBL/GenBank/DDBJ databases">
        <title>Taxonomic revisions and descriptions of new bacterial species based on genomic comparisons in the high-G+C-content subgroup of the family Alcaligenaceae.</title>
        <authorList>
            <person name="Szabo A."/>
            <person name="Felfoldi T."/>
        </authorList>
    </citation>
    <scope>NUCLEOTIDE SEQUENCE [LARGE SCALE GENOMIC DNA]</scope>
    <source>
        <strain evidence="2 3">LMG 24012</strain>
    </source>
</reference>
<comment type="caution">
    <text evidence="2">The sequence shown here is derived from an EMBL/GenBank/DDBJ whole genome shotgun (WGS) entry which is preliminary data.</text>
</comment>
<dbReference type="InterPro" id="IPR006175">
    <property type="entry name" value="YjgF/YER057c/UK114"/>
</dbReference>
<dbReference type="CDD" id="cd00448">
    <property type="entry name" value="YjgF_YER057c_UK114_family"/>
    <property type="match status" value="1"/>
</dbReference>
<dbReference type="PANTHER" id="PTHR11803">
    <property type="entry name" value="2-IMINOBUTANOATE/2-IMINOPROPANOATE DEAMINASE RIDA"/>
    <property type="match status" value="1"/>
</dbReference>
<dbReference type="EMBL" id="JACCEM010000003">
    <property type="protein sequence ID" value="NYT49012.1"/>
    <property type="molecule type" value="Genomic_DNA"/>
</dbReference>
<evidence type="ECO:0000313" key="3">
    <source>
        <dbReference type="Proteomes" id="UP000559809"/>
    </source>
</evidence>
<dbReference type="AlphaFoldDB" id="A0A853FZD6"/>
<protein>
    <submittedName>
        <fullName evidence="2">RidA family protein</fullName>
    </submittedName>
</protein>
<gene>
    <name evidence="2" type="ORF">H0A72_06770</name>
</gene>
<proteinExistence type="inferred from homology"/>
<evidence type="ECO:0000256" key="1">
    <source>
        <dbReference type="ARBA" id="ARBA00010552"/>
    </source>
</evidence>
<dbReference type="Pfam" id="PF01042">
    <property type="entry name" value="Ribonuc_L-PSP"/>
    <property type="match status" value="1"/>
</dbReference>
<dbReference type="PANTHER" id="PTHR11803:SF39">
    <property type="entry name" value="2-IMINOBUTANOATE_2-IMINOPROPANOATE DEAMINASE"/>
    <property type="match status" value="1"/>
</dbReference>
<dbReference type="Gene3D" id="3.30.1330.40">
    <property type="entry name" value="RutC-like"/>
    <property type="match status" value="1"/>
</dbReference>
<dbReference type="Proteomes" id="UP000559809">
    <property type="component" value="Unassembled WGS sequence"/>
</dbReference>
<dbReference type="PROSITE" id="PS01094">
    <property type="entry name" value="UPF0076"/>
    <property type="match status" value="1"/>
</dbReference>
<dbReference type="InterPro" id="IPR019897">
    <property type="entry name" value="RidA_CS"/>
</dbReference>
<dbReference type="InterPro" id="IPR035959">
    <property type="entry name" value="RutC-like_sf"/>
</dbReference>
<dbReference type="GO" id="GO:0019239">
    <property type="term" value="F:deaminase activity"/>
    <property type="evidence" value="ECO:0007669"/>
    <property type="project" value="TreeGrafter"/>
</dbReference>
<dbReference type="GO" id="GO:0005829">
    <property type="term" value="C:cytosol"/>
    <property type="evidence" value="ECO:0007669"/>
    <property type="project" value="TreeGrafter"/>
</dbReference>
<sequence>MRIQRYESPLGLPFSRMVRAGGFVFFSGQIPMDRDGQVVKGDIKTQTRAVMERLGDSLAEAGLGFEDVVKATVWLSDLALFADFNEEYRRHFTAGLPTRSTVEAKLAMGVDLEIEIQALDR</sequence>
<keyword evidence="3" id="KW-1185">Reference proteome</keyword>
<organism evidence="2 3">
    <name type="scientific">Parapusillimonas granuli</name>
    <dbReference type="NCBI Taxonomy" id="380911"/>
    <lineage>
        <taxon>Bacteria</taxon>
        <taxon>Pseudomonadati</taxon>
        <taxon>Pseudomonadota</taxon>
        <taxon>Betaproteobacteria</taxon>
        <taxon>Burkholderiales</taxon>
        <taxon>Alcaligenaceae</taxon>
        <taxon>Parapusillimonas</taxon>
    </lineage>
</organism>
<dbReference type="SUPFAM" id="SSF55298">
    <property type="entry name" value="YjgF-like"/>
    <property type="match status" value="1"/>
</dbReference>
<dbReference type="RefSeq" id="WP_180154307.1">
    <property type="nucleotide sequence ID" value="NZ_JACCEM010000003.1"/>
</dbReference>
<name>A0A853FZD6_9BURK</name>